<dbReference type="STRING" id="246194.CHY_2638"/>
<reference evidence="1 2" key="1">
    <citation type="journal article" date="2005" name="PLoS Genet.">
        <title>Life in hot carbon monoxide: the complete genome sequence of Carboxydothermus hydrogenoformans Z-2901.</title>
        <authorList>
            <person name="Wu M."/>
            <person name="Ren Q."/>
            <person name="Durkin A.S."/>
            <person name="Daugherty S.C."/>
            <person name="Brinkac L.M."/>
            <person name="Dodson R.J."/>
            <person name="Madupu R."/>
            <person name="Sullivan S.A."/>
            <person name="Kolonay J.F."/>
            <person name="Haft D.H."/>
            <person name="Nelson W.C."/>
            <person name="Tallon L.J."/>
            <person name="Jones K.M."/>
            <person name="Ulrich L.E."/>
            <person name="Gonzalez J.M."/>
            <person name="Zhulin I.B."/>
            <person name="Robb F.T."/>
            <person name="Eisen J.A."/>
        </authorList>
    </citation>
    <scope>NUCLEOTIDE SEQUENCE [LARGE SCALE GENOMIC DNA]</scope>
    <source>
        <strain evidence="2">ATCC BAA-161 / DSM 6008 / Z-2901</strain>
    </source>
</reference>
<dbReference type="Proteomes" id="UP000002706">
    <property type="component" value="Chromosome"/>
</dbReference>
<dbReference type="EMBL" id="CP000141">
    <property type="protein sequence ID" value="ABB15897.1"/>
    <property type="molecule type" value="Genomic_DNA"/>
</dbReference>
<evidence type="ECO:0000313" key="1">
    <source>
        <dbReference type="EMBL" id="ABB15897.1"/>
    </source>
</evidence>
<organism evidence="1 2">
    <name type="scientific">Carboxydothermus hydrogenoformans (strain ATCC BAA-161 / DSM 6008 / Z-2901)</name>
    <dbReference type="NCBI Taxonomy" id="246194"/>
    <lineage>
        <taxon>Bacteria</taxon>
        <taxon>Bacillati</taxon>
        <taxon>Bacillota</taxon>
        <taxon>Clostridia</taxon>
        <taxon>Thermoanaerobacterales</taxon>
        <taxon>Thermoanaerobacteraceae</taxon>
        <taxon>Carboxydothermus</taxon>
    </lineage>
</organism>
<dbReference type="KEGG" id="chy:CHY_2638"/>
<dbReference type="AlphaFoldDB" id="Q3A8V4"/>
<proteinExistence type="predicted"/>
<dbReference type="HOGENOM" id="CLU_3326149_0_0_9"/>
<protein>
    <submittedName>
        <fullName evidence="1">Uncharacterized protein</fullName>
    </submittedName>
</protein>
<sequence>MMHRILLKEIITKNITFDKYYFSKKERGSVAFDKKSFL</sequence>
<keyword evidence="2" id="KW-1185">Reference proteome</keyword>
<gene>
    <name evidence="1" type="ordered locus">CHY_2638</name>
</gene>
<evidence type="ECO:0000313" key="2">
    <source>
        <dbReference type="Proteomes" id="UP000002706"/>
    </source>
</evidence>
<dbReference type="InParanoid" id="Q3A8V4"/>
<accession>Q3A8V4</accession>
<name>Q3A8V4_CARHZ</name>